<reference evidence="2" key="1">
    <citation type="submission" date="2020-10" db="EMBL/GenBank/DDBJ databases">
        <authorList>
            <person name="Han B."/>
            <person name="Lu T."/>
            <person name="Zhao Q."/>
            <person name="Huang X."/>
            <person name="Zhao Y."/>
        </authorList>
    </citation>
    <scope>NUCLEOTIDE SEQUENCE</scope>
</reference>
<name>A0A811Q247_9POAL</name>
<evidence type="ECO:0000313" key="2">
    <source>
        <dbReference type="EMBL" id="CAD6254495.1"/>
    </source>
</evidence>
<evidence type="ECO:0000313" key="3">
    <source>
        <dbReference type="Proteomes" id="UP000604825"/>
    </source>
</evidence>
<dbReference type="AlphaFoldDB" id="A0A811Q247"/>
<dbReference type="EMBL" id="CAJGYO010000009">
    <property type="protein sequence ID" value="CAD6254495.1"/>
    <property type="molecule type" value="Genomic_DNA"/>
</dbReference>
<sequence>MRTSRRVGGGQDAGLAQPPPLALPGKEQQVSGVGILLQISMLVLGASATNCVTTTSTNSPRPTPRSSSAQQVFCGSNRLLPDGLPRPPSVLPVVVLLMPPQLLVVSTGRWRRVHEGEGSEPLLAVRAMAEICERALRWDAWFTLHEAIQALHDRLFAIDYMEQRLEHFELQPYQSVNASIVERN</sequence>
<feature type="region of interest" description="Disordered" evidence="1">
    <location>
        <begin position="1"/>
        <end position="21"/>
    </location>
</feature>
<protein>
    <submittedName>
        <fullName evidence="2">Uncharacterized protein</fullName>
    </submittedName>
</protein>
<proteinExistence type="predicted"/>
<dbReference type="Proteomes" id="UP000604825">
    <property type="component" value="Unassembled WGS sequence"/>
</dbReference>
<accession>A0A811Q247</accession>
<evidence type="ECO:0000256" key="1">
    <source>
        <dbReference type="SAM" id="MobiDB-lite"/>
    </source>
</evidence>
<organism evidence="2 3">
    <name type="scientific">Miscanthus lutarioriparius</name>
    <dbReference type="NCBI Taxonomy" id="422564"/>
    <lineage>
        <taxon>Eukaryota</taxon>
        <taxon>Viridiplantae</taxon>
        <taxon>Streptophyta</taxon>
        <taxon>Embryophyta</taxon>
        <taxon>Tracheophyta</taxon>
        <taxon>Spermatophyta</taxon>
        <taxon>Magnoliopsida</taxon>
        <taxon>Liliopsida</taxon>
        <taxon>Poales</taxon>
        <taxon>Poaceae</taxon>
        <taxon>PACMAD clade</taxon>
        <taxon>Panicoideae</taxon>
        <taxon>Andropogonodae</taxon>
        <taxon>Andropogoneae</taxon>
        <taxon>Saccharinae</taxon>
        <taxon>Miscanthus</taxon>
    </lineage>
</organism>
<gene>
    <name evidence="2" type="ORF">NCGR_LOCUS38099</name>
</gene>
<keyword evidence="3" id="KW-1185">Reference proteome</keyword>
<comment type="caution">
    <text evidence="2">The sequence shown here is derived from an EMBL/GenBank/DDBJ whole genome shotgun (WGS) entry which is preliminary data.</text>
</comment>